<evidence type="ECO:0000259" key="1">
    <source>
        <dbReference type="SMART" id="SM00587"/>
    </source>
</evidence>
<dbReference type="InterPro" id="IPR004119">
    <property type="entry name" value="EcKL"/>
</dbReference>
<dbReference type="SMART" id="SM00587">
    <property type="entry name" value="CHK"/>
    <property type="match status" value="1"/>
</dbReference>
<dbReference type="PANTHER" id="PTHR11012:SF8">
    <property type="entry name" value="JUVENILE HORMONE-INDUCIBLE PROTEIN 26"/>
    <property type="match status" value="1"/>
</dbReference>
<proteinExistence type="evidence at transcript level"/>
<sequence length="431" mass="49967">IEWIKTNLIPDLVKRKYLCIDKKCENDDSEIPTIGSIDCNLIEANGTFSLTTIFKVQLKLCSTNDQSKTKTLHLVVKVTPKEVPDEMYIACQFDDLFQNETVAYTEIIPILGNAELYPKYYYSHRKHKEAVMVFDDFSRENWRMAPRVYDLPLQYVLLAVKDLGRFHGECYGLKETNLELFKSVIGKFIESRYGEKSGGELWDGLRNIGPVRAIKAVRESKLKDKIPEEFLQKIGTVFKDTVRTMKNAVVPKEPLAVICHGDYLRNNIAFQYDDEEPDKPTHSMMFDFQTLRYSSPMIDFTTFMSLSVTYDVKSKHFDEIFDTYHKALVEALCKATGKEEKDLPQCYSHESFLYEYAKYFAYGFAVSSSFLMVCVEPVVGNIFDFTNVSIEEVSSDHMRRGGEIVNNELREMILEFYQLCEKYQIDYDGTY</sequence>
<reference evidence="2" key="1">
    <citation type="journal article" date="2014" name="Insect Biochem. Mol. Biol.">
        <title>An insight into the sialome of the frog biting fly, Corethrella appendiculata.</title>
        <authorList>
            <person name="Ribeiro J.M.C."/>
            <person name="Chagas A.C."/>
            <person name="Pham V.M."/>
            <person name="Lounibos L.P."/>
            <person name="Calvo E."/>
        </authorList>
    </citation>
    <scope>NUCLEOTIDE SEQUENCE</scope>
    <source>
        <tissue evidence="2">Salivary glands</tissue>
    </source>
</reference>
<dbReference type="Gene3D" id="3.90.1200.10">
    <property type="match status" value="1"/>
</dbReference>
<feature type="domain" description="CHK kinase-like" evidence="1">
    <location>
        <begin position="132"/>
        <end position="334"/>
    </location>
</feature>
<dbReference type="InterPro" id="IPR015897">
    <property type="entry name" value="CHK_kinase-like"/>
</dbReference>
<protein>
    <submittedName>
        <fullName evidence="2">Putative juvenile hormone-inducible protein</fullName>
    </submittedName>
</protein>
<dbReference type="PANTHER" id="PTHR11012">
    <property type="entry name" value="PROTEIN KINASE-LIKE DOMAIN-CONTAINING"/>
    <property type="match status" value="1"/>
</dbReference>
<dbReference type="EMBL" id="GANO01004777">
    <property type="protein sequence ID" value="JAB55094.1"/>
    <property type="molecule type" value="mRNA"/>
</dbReference>
<organism evidence="2">
    <name type="scientific">Corethrella appendiculata</name>
    <dbReference type="NCBI Taxonomy" id="1370023"/>
    <lineage>
        <taxon>Eukaryota</taxon>
        <taxon>Metazoa</taxon>
        <taxon>Ecdysozoa</taxon>
        <taxon>Arthropoda</taxon>
        <taxon>Hexapoda</taxon>
        <taxon>Insecta</taxon>
        <taxon>Pterygota</taxon>
        <taxon>Neoptera</taxon>
        <taxon>Endopterygota</taxon>
        <taxon>Diptera</taxon>
        <taxon>Nematocera</taxon>
        <taxon>Culicoidea</taxon>
        <taxon>Chaoboridae</taxon>
        <taxon>Corethrella</taxon>
    </lineage>
</organism>
<name>U5EPB0_9DIPT</name>
<evidence type="ECO:0000313" key="2">
    <source>
        <dbReference type="EMBL" id="JAB55094.1"/>
    </source>
</evidence>
<dbReference type="SUPFAM" id="SSF56112">
    <property type="entry name" value="Protein kinase-like (PK-like)"/>
    <property type="match status" value="1"/>
</dbReference>
<dbReference type="AlphaFoldDB" id="U5EPB0"/>
<dbReference type="InterPro" id="IPR011009">
    <property type="entry name" value="Kinase-like_dom_sf"/>
</dbReference>
<feature type="non-terminal residue" evidence="2">
    <location>
        <position position="1"/>
    </location>
</feature>
<accession>U5EPB0</accession>
<dbReference type="Pfam" id="PF02958">
    <property type="entry name" value="EcKL"/>
    <property type="match status" value="1"/>
</dbReference>